<evidence type="ECO:0000313" key="3">
    <source>
        <dbReference type="Proteomes" id="UP000274756"/>
    </source>
</evidence>
<evidence type="ECO:0000313" key="2">
    <source>
        <dbReference type="Proteomes" id="UP000038040"/>
    </source>
</evidence>
<sequence>MTGQVIDEKNTKQFFPEALGSSNFIEKNGHISFIVVLKAVNLLIKRCSSIRICELILNICECLLGMPNIDHSLFFDEIIQIILRSFIWLGCPHGCNDGVQTPQADFLRIKARTLLSIIHRLNAESFSRMLVDNVESLNIQLLVDIMHSITGFCRADITVNAARRRSSSPRGASDKNLPSYRNHFNEKLKGIEGTIINVILKPAVSKLMRTMQELLQPENMSLYQDVRLFISFIQEQHGNPFRRVGLSALIDGRFIVPKLEAHTASIDILNPCKITLVHVLETNKPKNIK</sequence>
<organism evidence="2 4">
    <name type="scientific">Dracunculus medinensis</name>
    <name type="common">Guinea worm</name>
    <dbReference type="NCBI Taxonomy" id="318479"/>
    <lineage>
        <taxon>Eukaryota</taxon>
        <taxon>Metazoa</taxon>
        <taxon>Ecdysozoa</taxon>
        <taxon>Nematoda</taxon>
        <taxon>Chromadorea</taxon>
        <taxon>Rhabditida</taxon>
        <taxon>Spirurina</taxon>
        <taxon>Dracunculoidea</taxon>
        <taxon>Dracunculidae</taxon>
        <taxon>Dracunculus</taxon>
    </lineage>
</organism>
<keyword evidence="3" id="KW-1185">Reference proteome</keyword>
<dbReference type="OrthoDB" id="5584001at2759"/>
<dbReference type="PANTHER" id="PTHR31781:SF1">
    <property type="entry name" value="PROTEIN UNC-80 HOMOLOG"/>
    <property type="match status" value="1"/>
</dbReference>
<proteinExistence type="predicted"/>
<dbReference type="AlphaFoldDB" id="A0A158Q549"/>
<dbReference type="STRING" id="318479.A0A158Q549"/>
<reference evidence="4" key="1">
    <citation type="submission" date="2016-04" db="UniProtKB">
        <authorList>
            <consortium name="WormBaseParasite"/>
        </authorList>
    </citation>
    <scope>IDENTIFICATION</scope>
</reference>
<evidence type="ECO:0000313" key="1">
    <source>
        <dbReference type="EMBL" id="VDN59623.1"/>
    </source>
</evidence>
<dbReference type="GO" id="GO:0034703">
    <property type="term" value="C:cation channel complex"/>
    <property type="evidence" value="ECO:0007669"/>
    <property type="project" value="TreeGrafter"/>
</dbReference>
<dbReference type="Proteomes" id="UP000274756">
    <property type="component" value="Unassembled WGS sequence"/>
</dbReference>
<dbReference type="Proteomes" id="UP000038040">
    <property type="component" value="Unplaced"/>
</dbReference>
<protein>
    <submittedName>
        <fullName evidence="1 4">Uncharacterized protein</fullName>
    </submittedName>
</protein>
<dbReference type="WBParaSite" id="DME_0000648501-mRNA-1">
    <property type="protein sequence ID" value="DME_0000648501-mRNA-1"/>
    <property type="gene ID" value="DME_0000648501"/>
</dbReference>
<name>A0A158Q549_DRAME</name>
<dbReference type="GO" id="GO:0005261">
    <property type="term" value="F:monoatomic cation channel activity"/>
    <property type="evidence" value="ECO:0007669"/>
    <property type="project" value="TreeGrafter"/>
</dbReference>
<dbReference type="GO" id="GO:0030424">
    <property type="term" value="C:axon"/>
    <property type="evidence" value="ECO:0007669"/>
    <property type="project" value="TreeGrafter"/>
</dbReference>
<dbReference type="PANTHER" id="PTHR31781">
    <property type="entry name" value="UNC80"/>
    <property type="match status" value="1"/>
</dbReference>
<evidence type="ECO:0000313" key="4">
    <source>
        <dbReference type="WBParaSite" id="DME_0000648501-mRNA-1"/>
    </source>
</evidence>
<dbReference type="GO" id="GO:0055080">
    <property type="term" value="P:monoatomic cation homeostasis"/>
    <property type="evidence" value="ECO:0007669"/>
    <property type="project" value="TreeGrafter"/>
</dbReference>
<dbReference type="EMBL" id="UYYG01001186">
    <property type="protein sequence ID" value="VDN59623.1"/>
    <property type="molecule type" value="Genomic_DNA"/>
</dbReference>
<gene>
    <name evidence="1" type="ORF">DME_LOCUS9596</name>
</gene>
<accession>A0A158Q549</accession>
<reference evidence="1 3" key="2">
    <citation type="submission" date="2018-11" db="EMBL/GenBank/DDBJ databases">
        <authorList>
            <consortium name="Pathogen Informatics"/>
        </authorList>
    </citation>
    <scope>NUCLEOTIDE SEQUENCE [LARGE SCALE GENOMIC DNA]</scope>
</reference>